<organism evidence="2 3">
    <name type="scientific">Physeter macrocephalus</name>
    <name type="common">Sperm whale</name>
    <name type="synonym">Physeter catodon</name>
    <dbReference type="NCBI Taxonomy" id="9755"/>
    <lineage>
        <taxon>Eukaryota</taxon>
        <taxon>Metazoa</taxon>
        <taxon>Chordata</taxon>
        <taxon>Craniata</taxon>
        <taxon>Vertebrata</taxon>
        <taxon>Euteleostomi</taxon>
        <taxon>Mammalia</taxon>
        <taxon>Eutheria</taxon>
        <taxon>Laurasiatheria</taxon>
        <taxon>Artiodactyla</taxon>
        <taxon>Whippomorpha</taxon>
        <taxon>Cetacea</taxon>
        <taxon>Odontoceti</taxon>
        <taxon>Physeteridae</taxon>
        <taxon>Physeter</taxon>
    </lineage>
</organism>
<evidence type="ECO:0000313" key="2">
    <source>
        <dbReference type="Proteomes" id="UP000248484"/>
    </source>
</evidence>
<name>A0A455AV37_PHYMC</name>
<dbReference type="InParanoid" id="A0A455AV37"/>
<dbReference type="RefSeq" id="XP_028339743.1">
    <property type="nucleotide sequence ID" value="XM_028483942.2"/>
</dbReference>
<dbReference type="GeneID" id="114484852"/>
<gene>
    <name evidence="3" type="primary">LOC114484852</name>
</gene>
<evidence type="ECO:0000313" key="3">
    <source>
        <dbReference type="RefSeq" id="XP_028339743.1"/>
    </source>
</evidence>
<keyword evidence="1" id="KW-0732">Signal</keyword>
<accession>A0A455AV37</accession>
<keyword evidence="2" id="KW-1185">Reference proteome</keyword>
<protein>
    <submittedName>
        <fullName evidence="3">Uncharacterized protein</fullName>
    </submittedName>
</protein>
<reference evidence="3" key="1">
    <citation type="submission" date="2025-08" db="UniProtKB">
        <authorList>
            <consortium name="RefSeq"/>
        </authorList>
    </citation>
    <scope>IDENTIFICATION</scope>
    <source>
        <tissue evidence="3">Muscle</tissue>
    </source>
</reference>
<sequence length="210" mass="23269">MPTTAWLPGLGQVTVFSVIWLPAQDGEEEACQSDGLGMREGGGRGLWRTWDVALPAVRWALPVKGKRKDVARDDQRIGAKTAQFFRTWTKKPEASFFMDNVDHTIKGQTTLVSPPIPFLIPQAWGAWVNNERGLGIEAWRRILALVLSSHSRLGDALWSPNVRIAETLTGRWGRLLHLKVVLSLLMGPGGHRASSASARRLLIRQHISPA</sequence>
<feature type="signal peptide" evidence="1">
    <location>
        <begin position="1"/>
        <end position="25"/>
    </location>
</feature>
<evidence type="ECO:0000256" key="1">
    <source>
        <dbReference type="SAM" id="SignalP"/>
    </source>
</evidence>
<proteinExistence type="predicted"/>
<dbReference type="KEGG" id="pcad:114484852"/>
<feature type="chain" id="PRO_5019742034" evidence="1">
    <location>
        <begin position="26"/>
        <end position="210"/>
    </location>
</feature>
<dbReference type="Proteomes" id="UP000248484">
    <property type="component" value="Unplaced"/>
</dbReference>
<dbReference type="AlphaFoldDB" id="A0A455AV37"/>